<proteinExistence type="predicted"/>
<dbReference type="EMBL" id="OX459118">
    <property type="protein sequence ID" value="CAI9087239.1"/>
    <property type="molecule type" value="Genomic_DNA"/>
</dbReference>
<feature type="compositionally biased region" description="Basic residues" evidence="1">
    <location>
        <begin position="1"/>
        <end position="11"/>
    </location>
</feature>
<evidence type="ECO:0000256" key="1">
    <source>
        <dbReference type="SAM" id="MobiDB-lite"/>
    </source>
</evidence>
<dbReference type="Proteomes" id="UP001161247">
    <property type="component" value="Chromosome 1"/>
</dbReference>
<dbReference type="PANTHER" id="PTHR37248">
    <property type="entry name" value="TRANSLATION INITIATION FACTOR"/>
    <property type="match status" value="1"/>
</dbReference>
<gene>
    <name evidence="2" type="ORF">OLC1_LOCUS113</name>
</gene>
<protein>
    <submittedName>
        <fullName evidence="2">OLC1v1021264C1</fullName>
    </submittedName>
</protein>
<feature type="compositionally biased region" description="Basic and acidic residues" evidence="1">
    <location>
        <begin position="21"/>
        <end position="35"/>
    </location>
</feature>
<accession>A0AAV1BV98</accession>
<name>A0AAV1BV98_OLDCO</name>
<evidence type="ECO:0000313" key="3">
    <source>
        <dbReference type="Proteomes" id="UP001161247"/>
    </source>
</evidence>
<feature type="region of interest" description="Disordered" evidence="1">
    <location>
        <begin position="1"/>
        <end position="35"/>
    </location>
</feature>
<evidence type="ECO:0000313" key="2">
    <source>
        <dbReference type="EMBL" id="CAI9087239.1"/>
    </source>
</evidence>
<sequence>MPKKRSRKAVKPKVAETVNVGKDETLGENPEKEQECEFQNPEVERQCAAIRALRDVEIAQLQTMFQLLRSYLSKEQLDIPLLQFFKENLPNLNIVKNEKDGNYEAQIKKDLGHLRMHQTDGDNFHLSLLHRLSMAYPDVSTAEPSRGGFEFSNQSVKTSFFGVDDMQIRGFDLGELSDAPNFEMPDKFQTPDVNNQRLSVGVTPKTKRLPKHGEVLLSVRGSPLGVYKEDNMEAIDEVEDG</sequence>
<dbReference type="PANTHER" id="PTHR37248:SF1">
    <property type="entry name" value="TRANSLATION INITIATION FACTOR"/>
    <property type="match status" value="1"/>
</dbReference>
<keyword evidence="3" id="KW-1185">Reference proteome</keyword>
<organism evidence="2 3">
    <name type="scientific">Oldenlandia corymbosa var. corymbosa</name>
    <dbReference type="NCBI Taxonomy" id="529605"/>
    <lineage>
        <taxon>Eukaryota</taxon>
        <taxon>Viridiplantae</taxon>
        <taxon>Streptophyta</taxon>
        <taxon>Embryophyta</taxon>
        <taxon>Tracheophyta</taxon>
        <taxon>Spermatophyta</taxon>
        <taxon>Magnoliopsida</taxon>
        <taxon>eudicotyledons</taxon>
        <taxon>Gunneridae</taxon>
        <taxon>Pentapetalae</taxon>
        <taxon>asterids</taxon>
        <taxon>lamiids</taxon>
        <taxon>Gentianales</taxon>
        <taxon>Rubiaceae</taxon>
        <taxon>Rubioideae</taxon>
        <taxon>Spermacoceae</taxon>
        <taxon>Hedyotis-Oldenlandia complex</taxon>
        <taxon>Oldenlandia</taxon>
    </lineage>
</organism>
<reference evidence="2" key="1">
    <citation type="submission" date="2023-03" db="EMBL/GenBank/DDBJ databases">
        <authorList>
            <person name="Julca I."/>
        </authorList>
    </citation>
    <scope>NUCLEOTIDE SEQUENCE</scope>
</reference>
<dbReference type="AlphaFoldDB" id="A0AAV1BV98"/>